<evidence type="ECO:0000313" key="2">
    <source>
        <dbReference type="Proteomes" id="UP000552954"/>
    </source>
</evidence>
<dbReference type="RefSeq" id="WP_171563693.1">
    <property type="nucleotide sequence ID" value="NZ_JABFCS010000002.1"/>
</dbReference>
<organism evidence="1 2">
    <name type="scientific">Ramlibacter montanisoli</name>
    <dbReference type="NCBI Taxonomy" id="2732512"/>
    <lineage>
        <taxon>Bacteria</taxon>
        <taxon>Pseudomonadati</taxon>
        <taxon>Pseudomonadota</taxon>
        <taxon>Betaproteobacteria</taxon>
        <taxon>Burkholderiales</taxon>
        <taxon>Comamonadaceae</taxon>
        <taxon>Ramlibacter</taxon>
    </lineage>
</organism>
<proteinExistence type="predicted"/>
<dbReference type="EMBL" id="JABFCS010000002">
    <property type="protein sequence ID" value="NNU45384.1"/>
    <property type="molecule type" value="Genomic_DNA"/>
</dbReference>
<dbReference type="AlphaFoldDB" id="A0A849KFR3"/>
<gene>
    <name evidence="1" type="ORF">HK415_22835</name>
</gene>
<reference evidence="1 2" key="2">
    <citation type="submission" date="2020-06" db="EMBL/GenBank/DDBJ databases">
        <title>Ramlibacter rhizophilus sp. nov., isolated from rhizosphere soil of national flower Mugunghwa from South Korea.</title>
        <authorList>
            <person name="Zheng-Fei Y."/>
            <person name="Huan T."/>
        </authorList>
    </citation>
    <scope>NUCLEOTIDE SEQUENCE [LARGE SCALE GENOMIC DNA]</scope>
    <source>
        <strain evidence="1 2">B156</strain>
    </source>
</reference>
<evidence type="ECO:0008006" key="3">
    <source>
        <dbReference type="Google" id="ProtNLM"/>
    </source>
</evidence>
<protein>
    <recommendedName>
        <fullName evidence="3">Ppx/GppA phosphatase domain-containing protein</fullName>
    </recommendedName>
</protein>
<comment type="caution">
    <text evidence="1">The sequence shown here is derived from an EMBL/GenBank/DDBJ whole genome shotgun (WGS) entry which is preliminary data.</text>
</comment>
<reference evidence="1 2" key="1">
    <citation type="submission" date="2020-05" db="EMBL/GenBank/DDBJ databases">
        <authorList>
            <person name="Khan S.A."/>
            <person name="Jeon C.O."/>
            <person name="Chun B.H."/>
        </authorList>
    </citation>
    <scope>NUCLEOTIDE SEQUENCE [LARGE SCALE GENOMIC DNA]</scope>
    <source>
        <strain evidence="1 2">B156</strain>
    </source>
</reference>
<keyword evidence="2" id="KW-1185">Reference proteome</keyword>
<accession>A0A849KFR3</accession>
<dbReference type="Proteomes" id="UP000552954">
    <property type="component" value="Unassembled WGS sequence"/>
</dbReference>
<evidence type="ECO:0000313" key="1">
    <source>
        <dbReference type="EMBL" id="NNU45384.1"/>
    </source>
</evidence>
<name>A0A849KFR3_9BURK</name>
<sequence length="158" mass="17139">MITLELGERSALFRDDGRPVAAPLPLGPTLLRARWLRHDPPQPQELEAAIEAVEDLVMPLHGRWAATDTLQVRADDAALQGIAALGQSFTRDQLEELFNRSAAIVLGRPASNDPALAQPGVIAGLLILREVMHHLGFTQLRLQPMVMTRALGNCANGS</sequence>